<protein>
    <submittedName>
        <fullName evidence="1">Centrin-2</fullName>
    </submittedName>
</protein>
<proteinExistence type="predicted"/>
<dbReference type="Proteomes" id="UP000094527">
    <property type="component" value="Unassembled WGS sequence"/>
</dbReference>
<comment type="caution">
    <text evidence="1">The sequence shown here is derived from an EMBL/GenBank/DDBJ whole genome shotgun (WGS) entry which is preliminary data.</text>
</comment>
<organism evidence="1 2">
    <name type="scientific">Orchesella cincta</name>
    <name type="common">Springtail</name>
    <name type="synonym">Podura cincta</name>
    <dbReference type="NCBI Taxonomy" id="48709"/>
    <lineage>
        <taxon>Eukaryota</taxon>
        <taxon>Metazoa</taxon>
        <taxon>Ecdysozoa</taxon>
        <taxon>Arthropoda</taxon>
        <taxon>Hexapoda</taxon>
        <taxon>Collembola</taxon>
        <taxon>Entomobryomorpha</taxon>
        <taxon>Entomobryoidea</taxon>
        <taxon>Orchesellidae</taxon>
        <taxon>Orchesellinae</taxon>
        <taxon>Orchesella</taxon>
    </lineage>
</organism>
<evidence type="ECO:0000313" key="2">
    <source>
        <dbReference type="Proteomes" id="UP000094527"/>
    </source>
</evidence>
<dbReference type="AlphaFoldDB" id="A0A1D2N6N7"/>
<keyword evidence="2" id="KW-1185">Reference proteome</keyword>
<name>A0A1D2N6N7_ORCCI</name>
<dbReference type="SUPFAM" id="SSF47473">
    <property type="entry name" value="EF-hand"/>
    <property type="match status" value="1"/>
</dbReference>
<dbReference type="EMBL" id="LJIJ01000181">
    <property type="protein sequence ID" value="ODN00929.1"/>
    <property type="molecule type" value="Genomic_DNA"/>
</dbReference>
<dbReference type="OMA" id="KISAQIC"/>
<sequence length="142" mass="16112">MSLDMRTAVIGQGEYQTEVEPKAVLQQIVEQYHDVDLNGVAIDADRLPEILSSLVKHYKTEELETLIQAVDCEGTGKLDLSRAAQIIIYFLKQEAERQKETFLRVTLKISAQICIAEDTAMILYYFYPQIIKAVDDGQCLLQ</sequence>
<dbReference type="OrthoDB" id="343296at2759"/>
<reference evidence="1 2" key="1">
    <citation type="journal article" date="2016" name="Genome Biol. Evol.">
        <title>Gene Family Evolution Reflects Adaptation to Soil Environmental Stressors in the Genome of the Collembolan Orchesella cincta.</title>
        <authorList>
            <person name="Faddeeva-Vakhrusheva A."/>
            <person name="Derks M.F."/>
            <person name="Anvar S.Y."/>
            <person name="Agamennone V."/>
            <person name="Suring W."/>
            <person name="Smit S."/>
            <person name="van Straalen N.M."/>
            <person name="Roelofs D."/>
        </authorList>
    </citation>
    <scope>NUCLEOTIDE SEQUENCE [LARGE SCALE GENOMIC DNA]</scope>
    <source>
        <tissue evidence="1">Mixed pool</tissue>
    </source>
</reference>
<evidence type="ECO:0000313" key="1">
    <source>
        <dbReference type="EMBL" id="ODN00929.1"/>
    </source>
</evidence>
<dbReference type="InterPro" id="IPR011992">
    <property type="entry name" value="EF-hand-dom_pair"/>
</dbReference>
<accession>A0A1D2N6N7</accession>
<gene>
    <name evidence="1" type="ORF">Ocin01_05762</name>
</gene>